<dbReference type="Pfam" id="PF17972">
    <property type="entry name" value="bMG5"/>
    <property type="match status" value="1"/>
</dbReference>
<dbReference type="InterPro" id="IPR041246">
    <property type="entry name" value="Bact_MG10"/>
</dbReference>
<accession>A0A7D4BT41</accession>
<dbReference type="InterPro" id="IPR011625">
    <property type="entry name" value="A2M_N_BRD"/>
</dbReference>
<feature type="domain" description="Alpha-2-macroglobulin bait region" evidence="3">
    <location>
        <begin position="974"/>
        <end position="1116"/>
    </location>
</feature>
<dbReference type="Pfam" id="PF07703">
    <property type="entry name" value="A2M_BRD"/>
    <property type="match status" value="1"/>
</dbReference>
<dbReference type="PANTHER" id="PTHR40094">
    <property type="entry name" value="ALPHA-2-MACROGLOBULIN HOMOLOG"/>
    <property type="match status" value="1"/>
</dbReference>
<dbReference type="InterPro" id="IPR008930">
    <property type="entry name" value="Terpenoid_cyclase/PrenylTrfase"/>
</dbReference>
<dbReference type="InterPro" id="IPR002890">
    <property type="entry name" value="MG2"/>
</dbReference>
<dbReference type="Proteomes" id="UP000500961">
    <property type="component" value="Chromosome"/>
</dbReference>
<dbReference type="PANTHER" id="PTHR40094:SF1">
    <property type="entry name" value="UBIQUITIN DOMAIN-CONTAINING PROTEIN"/>
    <property type="match status" value="1"/>
</dbReference>
<dbReference type="EMBL" id="CP041345">
    <property type="protein sequence ID" value="QKG80881.1"/>
    <property type="molecule type" value="Genomic_DNA"/>
</dbReference>
<evidence type="ECO:0000259" key="3">
    <source>
        <dbReference type="SMART" id="SM01359"/>
    </source>
</evidence>
<evidence type="ECO:0000313" key="5">
    <source>
        <dbReference type="EMBL" id="QKG80881.1"/>
    </source>
</evidence>
<evidence type="ECO:0000259" key="4">
    <source>
        <dbReference type="SMART" id="SM01360"/>
    </source>
</evidence>
<dbReference type="GO" id="GO:0005615">
    <property type="term" value="C:extracellular space"/>
    <property type="evidence" value="ECO:0007669"/>
    <property type="project" value="InterPro"/>
</dbReference>
<evidence type="ECO:0000313" key="6">
    <source>
        <dbReference type="Proteomes" id="UP000500961"/>
    </source>
</evidence>
<evidence type="ECO:0008006" key="7">
    <source>
        <dbReference type="Google" id="ProtNLM"/>
    </source>
</evidence>
<feature type="domain" description="Alpha-2-macroglobulin" evidence="4">
    <location>
        <begin position="1180"/>
        <end position="1268"/>
    </location>
</feature>
<dbReference type="Pfam" id="PF00207">
    <property type="entry name" value="A2M"/>
    <property type="match status" value="1"/>
</dbReference>
<dbReference type="Pfam" id="PF17962">
    <property type="entry name" value="bMG6"/>
    <property type="match status" value="1"/>
</dbReference>
<dbReference type="InterPro" id="IPR041462">
    <property type="entry name" value="Bact_A2M_MG6"/>
</dbReference>
<keyword evidence="2" id="KW-0732">Signal</keyword>
<dbReference type="KEGG" id="ttz:FHG85_11605"/>
<dbReference type="Pfam" id="PF17973">
    <property type="entry name" value="bMG10"/>
    <property type="match status" value="1"/>
</dbReference>
<dbReference type="SUPFAM" id="SSF48239">
    <property type="entry name" value="Terpenoid cyclases/Protein prenyltransferases"/>
    <property type="match status" value="1"/>
</dbReference>
<dbReference type="SMART" id="SM01359">
    <property type="entry name" value="A2M_N_2"/>
    <property type="match status" value="1"/>
</dbReference>
<dbReference type="Pfam" id="PF07678">
    <property type="entry name" value="TED_complement"/>
    <property type="match status" value="1"/>
</dbReference>
<dbReference type="InterPro" id="IPR011626">
    <property type="entry name" value="Alpha-macroglobulin_TED"/>
</dbReference>
<evidence type="ECO:0000256" key="2">
    <source>
        <dbReference type="ARBA" id="ARBA00022729"/>
    </source>
</evidence>
<dbReference type="InterPro" id="IPR051802">
    <property type="entry name" value="YfhM-like"/>
</dbReference>
<dbReference type="InterPro" id="IPR001599">
    <property type="entry name" value="Macroglobln_a2"/>
</dbReference>
<name>A0A7D4BT41_9BACT</name>
<proteinExistence type="inferred from homology"/>
<keyword evidence="6" id="KW-1185">Reference proteome</keyword>
<dbReference type="RefSeq" id="WP_173076070.1">
    <property type="nucleotide sequence ID" value="NZ_CP041345.1"/>
</dbReference>
<dbReference type="Pfam" id="PF01835">
    <property type="entry name" value="MG2"/>
    <property type="match status" value="1"/>
</dbReference>
<sequence length="1835" mass="205737">MKNKRSPFLRLIVISLVGIALVTSCKKKSKEIITVVDPTFSQYVSAYTSGMVSANSTIAIRLAKPASSFTSVGDEIKTKVFNISPSVDGKAFWVDSLTIEFKPDKPLKSGEIYTIRFYLGKVTDVDDKRFENLDFSIRVIPQSIAVDFVGLIVQSADEPKTYALEGVVQLADYANVESIKKCFKASHNGQMLDIELEQTDLKTYNISIKGIKRTNKKSIVDVTWNSEEINGSNSGSFKFDVPAIDEFSVINTKVTQSPNQSIQILFSDLLDENQDFEGLVEIDGYTNLRFELDRNLLRVYLPQETQEVGEVNVHKGIKNFEGKKLEDDYTQKFIFEDIKPSLRSVSKGTILPTSQGLVYPFEAVNLKAVTVEVIKIFENNIPYYLQVNRLGETYELRRVGYSVFRKNISLLEYGVVVPNKWTRYTLDLSNFFEADPGALYQIKITFNKHQLLNPCESDKSEVDDMSSSDEVYDDYDDYYYDEDYDWRERDNPCNPAYYMSSRMINQIIMSSDLGVLAKMGNNGKMLVVVTDLPSAKPRSDVTIRITDYQNQLLAEDKTNSDGFAEFSLSRTPYLVTAIDGNQKGYLRVDNGSSNSLSNFDVGGFEVQRGLKGMIYGERGVWRPGDTLHLSFILEDKEKTIPENHPIIFELRDPRGTMVKKIVKPNNPMGMFYFPVPTDEQAPTGNWMARVKVGGAIFNKTLKIETIKPNRLKINLDIDNIPQSGVISAPINVKWLHGAPAGNLKAKYEVTLKKGNATFPKYSQYTFNDPGIQFESNSYTLWEGMLDANGNSTVTGKITKQRNMPAAINVLFKGRVFEQGGDYSIDLFSRTFYPYNRFVGVLAPKPKPGMGWLETDSDQEFKVVTIDANGKPVNCNNLVVELFKLSWRWWWEQLDNSDASYVSRNYEKLVSRKEIATKNGKATFPLRINYPEWGRFYLKITDKETGVSCGKIVYFDWPWGYSKTQADRPGGASILALAINKDECNVGDKVQLTFPGSEGSRALISVENGSRVIKAWWADASKANNVVEVETTPEMAPNAFIHVTLIQPHKNKSNDLPIRMFGITRVAVTDPQTILQPIIDMPDELKTNQTFTVSVSEKNGKPMNFTLAIVDEGLLDINRFKTPDPHSIFYAQEALGVRTWDIYDYVIGAFGGKLERNISIGGDEDVKVQEGEKNQRFKPVVRYFGPFSLGKKDRKKISVNLGNYIGSVRAMVVAANNGAYGNAEKACPVRNDLMVMATLPRVLGPQEEISLPVNIFTMSNKVKDVLVKVKTTPNISIVGEAQKPLSFRKEGEKMVYFNLRVGGNTGNAKITIEATGNGAKAYQTIDINIRNPISEVTRSIDTIVPANSKVSGSFNTFGIPGSNSATIEASILPPLNLKRRLDELIRYPHGCVEQTTSAVFPQIYLDKLIELTSGQKGDINYYVNEAIAKLSKLQNTVGSFRYWPSYNYSDDWSTSYVGHFLVEAQEAGFNIPQSILSNWLAYQRGAAREYRHTSNSYRNSDLVQAYRLYTLALAQSPEIGAMNKLKEQSLGLAAKMRLAAAYALIGQAETAKSIIQNTPIKFDPYRELSYTYGSDLRDKAITLETLILLNDETNGFRLAKEISKSLSGNRWLSTQETATSLLALSKMSLNYKEDGKVNVRYTINGETEKLSTSKPIARNELSIKDGSNTFTYENRSSKPVFVNIALSGIPPLGEEKAFESNITMKVVYKDNGGILLNPEQLKKGTDFICEVSISNPGTKGEIKGLALTQIFPSGWEIQNTRLEGTDDMSSNKFDYQDIRDDRVITYFGLRPNETKKFTIKLTATYAGKFYMPGPYCEAMYDNSIAAQQKGGWVKVE</sequence>
<organism evidence="5 6">
    <name type="scientific">Tenuifilum thalassicum</name>
    <dbReference type="NCBI Taxonomy" id="2590900"/>
    <lineage>
        <taxon>Bacteria</taxon>
        <taxon>Pseudomonadati</taxon>
        <taxon>Bacteroidota</taxon>
        <taxon>Bacteroidia</taxon>
        <taxon>Bacteroidales</taxon>
        <taxon>Tenuifilaceae</taxon>
        <taxon>Tenuifilum</taxon>
    </lineage>
</organism>
<dbReference type="SMART" id="SM01419">
    <property type="entry name" value="Thiol-ester_cl"/>
    <property type="match status" value="1"/>
</dbReference>
<dbReference type="Gene3D" id="2.60.40.1930">
    <property type="match status" value="1"/>
</dbReference>
<dbReference type="GO" id="GO:0004866">
    <property type="term" value="F:endopeptidase inhibitor activity"/>
    <property type="evidence" value="ECO:0007669"/>
    <property type="project" value="InterPro"/>
</dbReference>
<comment type="similarity">
    <text evidence="1">Belongs to the protease inhibitor I39 (alpha-2-macroglobulin) family. Bacterial alpha-2-macroglobulin subfamily.</text>
</comment>
<evidence type="ECO:0000256" key="1">
    <source>
        <dbReference type="ARBA" id="ARBA00010556"/>
    </source>
</evidence>
<gene>
    <name evidence="5" type="ORF">FHG85_11605</name>
</gene>
<dbReference type="SMART" id="SM01360">
    <property type="entry name" value="A2M"/>
    <property type="match status" value="1"/>
</dbReference>
<protein>
    <recommendedName>
        <fullName evidence="7">Alpha-2-macroglobulin</fullName>
    </recommendedName>
</protein>
<dbReference type="CDD" id="cd02891">
    <property type="entry name" value="A2M_like"/>
    <property type="match status" value="1"/>
</dbReference>
<dbReference type="Gene3D" id="1.50.10.20">
    <property type="match status" value="1"/>
</dbReference>
<reference evidence="5 6" key="1">
    <citation type="submission" date="2019-07" db="EMBL/GenBank/DDBJ databases">
        <title>Thalassofilum flectens gen. nov., sp. nov., a novel moderate thermophilic anaerobe from a shallow sea hot spring in Kunashir Island (Russia), representing a new family in the order Bacteroidales, and proposal of Thalassofilacea fam. nov.</title>
        <authorList>
            <person name="Kochetkova T.V."/>
            <person name="Podosokorskaya O.A."/>
            <person name="Novikov A."/>
            <person name="Elcheninov A.G."/>
            <person name="Toshchakov S.V."/>
            <person name="Kublanov I.V."/>
        </authorList>
    </citation>
    <scope>NUCLEOTIDE SEQUENCE [LARGE SCALE GENOMIC DNA]</scope>
    <source>
        <strain evidence="5 6">38-H</strain>
    </source>
</reference>
<dbReference type="InterPro" id="IPR041203">
    <property type="entry name" value="Bact_A2M_MG5"/>
</dbReference>
<dbReference type="InterPro" id="IPR047565">
    <property type="entry name" value="Alpha-macroglob_thiol-ester_cl"/>
</dbReference>
<dbReference type="InterPro" id="IPR021868">
    <property type="entry name" value="Alpha_2_Macroglob_MG3"/>
</dbReference>
<dbReference type="PROSITE" id="PS51257">
    <property type="entry name" value="PROKAR_LIPOPROTEIN"/>
    <property type="match status" value="1"/>
</dbReference>
<dbReference type="Pfam" id="PF11974">
    <property type="entry name" value="bMG3"/>
    <property type="match status" value="1"/>
</dbReference>